<evidence type="ECO:0000256" key="1">
    <source>
        <dbReference type="SAM" id="Phobius"/>
    </source>
</evidence>
<dbReference type="RefSeq" id="WP_386677180.1">
    <property type="nucleotide sequence ID" value="NZ_JBHLTG010000019.1"/>
</dbReference>
<feature type="transmembrane region" description="Helical" evidence="1">
    <location>
        <begin position="63"/>
        <end position="87"/>
    </location>
</feature>
<sequence>MSVESTGTAMGAGIAPVRRSGKRTLGVIAVLLAVVCAPLPYLPNLLYAAGVDSGAGTPAGSNLFNIAYLVHLAGMVGALVLGIIATVTRRGRAWGIAAIVISVLFGQMLLGSLVAAALYNFMPVPTG</sequence>
<evidence type="ECO:0000313" key="3">
    <source>
        <dbReference type="Proteomes" id="UP001589896"/>
    </source>
</evidence>
<accession>A0ABV6S0P6</accession>
<keyword evidence="1" id="KW-0812">Transmembrane</keyword>
<keyword evidence="1" id="KW-1133">Transmembrane helix</keyword>
<feature type="transmembrane region" description="Helical" evidence="1">
    <location>
        <begin position="24"/>
        <end position="43"/>
    </location>
</feature>
<feature type="transmembrane region" description="Helical" evidence="1">
    <location>
        <begin position="94"/>
        <end position="119"/>
    </location>
</feature>
<keyword evidence="3" id="KW-1185">Reference proteome</keyword>
<proteinExistence type="predicted"/>
<reference evidence="2 3" key="1">
    <citation type="submission" date="2024-09" db="EMBL/GenBank/DDBJ databases">
        <authorList>
            <person name="Sun Q."/>
            <person name="Mori K."/>
        </authorList>
    </citation>
    <scope>NUCLEOTIDE SEQUENCE [LARGE SCALE GENOMIC DNA]</scope>
    <source>
        <strain evidence="2 3">KCTC 23076</strain>
    </source>
</reference>
<name>A0ABV6S0P6_9GAMM</name>
<organism evidence="2 3">
    <name type="scientific">Lysobacter korlensis</name>
    <dbReference type="NCBI Taxonomy" id="553636"/>
    <lineage>
        <taxon>Bacteria</taxon>
        <taxon>Pseudomonadati</taxon>
        <taxon>Pseudomonadota</taxon>
        <taxon>Gammaproteobacteria</taxon>
        <taxon>Lysobacterales</taxon>
        <taxon>Lysobacteraceae</taxon>
        <taxon>Lysobacter</taxon>
    </lineage>
</organism>
<keyword evidence="1" id="KW-0472">Membrane</keyword>
<protein>
    <submittedName>
        <fullName evidence="2">Uncharacterized protein</fullName>
    </submittedName>
</protein>
<evidence type="ECO:0000313" key="2">
    <source>
        <dbReference type="EMBL" id="MFC0682806.1"/>
    </source>
</evidence>
<gene>
    <name evidence="2" type="ORF">ACFFGH_33660</name>
</gene>
<dbReference type="EMBL" id="JBHLTG010000019">
    <property type="protein sequence ID" value="MFC0682806.1"/>
    <property type="molecule type" value="Genomic_DNA"/>
</dbReference>
<dbReference type="Proteomes" id="UP001589896">
    <property type="component" value="Unassembled WGS sequence"/>
</dbReference>
<comment type="caution">
    <text evidence="2">The sequence shown here is derived from an EMBL/GenBank/DDBJ whole genome shotgun (WGS) entry which is preliminary data.</text>
</comment>